<keyword evidence="9" id="KW-1278">Translocase</keyword>
<dbReference type="SFLD" id="SFLDF00027">
    <property type="entry name" value="p-type_atpase"/>
    <property type="match status" value="1"/>
</dbReference>
<dbReference type="SUPFAM" id="SSF56784">
    <property type="entry name" value="HAD-like"/>
    <property type="match status" value="1"/>
</dbReference>
<feature type="compositionally biased region" description="Polar residues" evidence="16">
    <location>
        <begin position="435"/>
        <end position="447"/>
    </location>
</feature>
<evidence type="ECO:0000256" key="5">
    <source>
        <dbReference type="ARBA" id="ARBA00022723"/>
    </source>
</evidence>
<feature type="binding site" evidence="15">
    <location>
        <position position="1047"/>
    </location>
    <ligand>
        <name>Mg(2+)</name>
        <dbReference type="ChEBI" id="CHEBI:18420"/>
    </ligand>
</feature>
<dbReference type="Pfam" id="PF16209">
    <property type="entry name" value="PhoLip_ATPase_N"/>
    <property type="match status" value="1"/>
</dbReference>
<dbReference type="CDD" id="cd07302">
    <property type="entry name" value="CHD"/>
    <property type="match status" value="2"/>
</dbReference>
<feature type="domain" description="Guanylate cyclase" evidence="18">
    <location>
        <begin position="2316"/>
        <end position="2426"/>
    </location>
</feature>
<feature type="transmembrane region" description="Helical" evidence="17">
    <location>
        <begin position="1104"/>
        <end position="1124"/>
    </location>
</feature>
<accession>A0A7J6M503</accession>
<feature type="binding site" evidence="14">
    <location>
        <position position="921"/>
    </location>
    <ligand>
        <name>ATP</name>
        <dbReference type="ChEBI" id="CHEBI:30616"/>
    </ligand>
</feature>
<feature type="binding site" evidence="15">
    <location>
        <position position="590"/>
    </location>
    <ligand>
        <name>Mg(2+)</name>
        <dbReference type="ChEBI" id="CHEBI:18420"/>
    </ligand>
</feature>
<dbReference type="InterPro" id="IPR023214">
    <property type="entry name" value="HAD_sf"/>
</dbReference>
<feature type="region of interest" description="Disordered" evidence="16">
    <location>
        <begin position="1930"/>
        <end position="1962"/>
    </location>
</feature>
<keyword evidence="5 15" id="KW-0479">Metal-binding</keyword>
<comment type="cofactor">
    <cofactor evidence="15">
        <name>Mg(2+)</name>
        <dbReference type="ChEBI" id="CHEBI:18420"/>
    </cofactor>
</comment>
<feature type="transmembrane region" description="Helical" evidence="17">
    <location>
        <begin position="2218"/>
        <end position="2235"/>
    </location>
</feature>
<feature type="binding site" evidence="14">
    <location>
        <position position="919"/>
    </location>
    <ligand>
        <name>ATP</name>
        <dbReference type="ChEBI" id="CHEBI:30616"/>
    </ligand>
</feature>
<keyword evidence="6 14" id="KW-0547">Nucleotide-binding</keyword>
<feature type="compositionally biased region" description="Basic and acidic residues" evidence="16">
    <location>
        <begin position="448"/>
        <end position="457"/>
    </location>
</feature>
<proteinExistence type="inferred from homology"/>
<dbReference type="InterPro" id="IPR006539">
    <property type="entry name" value="P-type_ATPase_IV"/>
</dbReference>
<dbReference type="Gene3D" id="2.70.150.10">
    <property type="entry name" value="Calcium-transporting ATPase, cytoplasmic transduction domain A"/>
    <property type="match status" value="1"/>
</dbReference>
<feature type="transmembrane region" description="Helical" evidence="17">
    <location>
        <begin position="1225"/>
        <end position="1246"/>
    </location>
</feature>
<dbReference type="InterPro" id="IPR008250">
    <property type="entry name" value="ATPase_P-typ_transduc_dom_A_sf"/>
</dbReference>
<feature type="binding site" evidence="15">
    <location>
        <position position="1051"/>
    </location>
    <ligand>
        <name>Mg(2+)</name>
        <dbReference type="ChEBI" id="CHEBI:18420"/>
    </ligand>
</feature>
<dbReference type="Proteomes" id="UP000591131">
    <property type="component" value="Unassembled WGS sequence"/>
</dbReference>
<evidence type="ECO:0000256" key="9">
    <source>
        <dbReference type="ARBA" id="ARBA00022967"/>
    </source>
</evidence>
<comment type="subcellular location">
    <subcellularLocation>
        <location evidence="1">Membrane</location>
        <topology evidence="1">Multi-pass membrane protein</topology>
    </subcellularLocation>
</comment>
<keyword evidence="11 17" id="KW-0472">Membrane</keyword>
<dbReference type="NCBIfam" id="TIGR01652">
    <property type="entry name" value="ATPase-Plipid"/>
    <property type="match status" value="1"/>
</dbReference>
<feature type="transmembrane region" description="Helical" evidence="17">
    <location>
        <begin position="1466"/>
        <end position="1485"/>
    </location>
</feature>
<feature type="region of interest" description="Disordered" evidence="16">
    <location>
        <begin position="1683"/>
        <end position="1703"/>
    </location>
</feature>
<feature type="binding site" evidence="14">
    <location>
        <position position="1050"/>
    </location>
    <ligand>
        <name>ATP</name>
        <dbReference type="ChEBI" id="CHEBI:30616"/>
    </ligand>
</feature>
<comment type="caution">
    <text evidence="19">The sequence shown here is derived from an EMBL/GenBank/DDBJ whole genome shotgun (WGS) entry which is preliminary data.</text>
</comment>
<feature type="transmembrane region" description="Helical" evidence="17">
    <location>
        <begin position="1491"/>
        <end position="1508"/>
    </location>
</feature>
<evidence type="ECO:0000256" key="4">
    <source>
        <dbReference type="ARBA" id="ARBA00022692"/>
    </source>
</evidence>
<feature type="binding site" evidence="15">
    <location>
        <position position="588"/>
    </location>
    <ligand>
        <name>Mg(2+)</name>
        <dbReference type="ChEBI" id="CHEBI:18420"/>
    </ligand>
</feature>
<dbReference type="Gene3D" id="3.40.50.1000">
    <property type="entry name" value="HAD superfamily/HAD-like"/>
    <property type="match status" value="1"/>
</dbReference>
<dbReference type="InterPro" id="IPR023299">
    <property type="entry name" value="ATPase_P-typ_cyto_dom_N"/>
</dbReference>
<feature type="binding site" evidence="14">
    <location>
        <position position="699"/>
    </location>
    <ligand>
        <name>ATP</name>
        <dbReference type="ChEBI" id="CHEBI:30616"/>
    </ligand>
</feature>
<dbReference type="SUPFAM" id="SSF55073">
    <property type="entry name" value="Nucleotide cyclase"/>
    <property type="match status" value="2"/>
</dbReference>
<dbReference type="SUPFAM" id="SSF81660">
    <property type="entry name" value="Metal cation-transporting ATPase, ATP-binding domain N"/>
    <property type="match status" value="1"/>
</dbReference>
<evidence type="ECO:0000256" key="15">
    <source>
        <dbReference type="PIRSR" id="PIRSR606539-3"/>
    </source>
</evidence>
<keyword evidence="4 17" id="KW-0812">Transmembrane</keyword>
<dbReference type="InterPro" id="IPR032631">
    <property type="entry name" value="P-type_ATPase_N"/>
</dbReference>
<dbReference type="GO" id="GO:0005886">
    <property type="term" value="C:plasma membrane"/>
    <property type="evidence" value="ECO:0007669"/>
    <property type="project" value="TreeGrafter"/>
</dbReference>
<comment type="catalytic activity">
    <reaction evidence="12">
        <text>ATP + H2O + phospholipidSide 1 = ADP + phosphate + phospholipidSide 2.</text>
        <dbReference type="EC" id="7.6.2.1"/>
    </reaction>
</comment>
<evidence type="ECO:0000256" key="14">
    <source>
        <dbReference type="PIRSR" id="PIRSR606539-2"/>
    </source>
</evidence>
<dbReference type="InterPro" id="IPR029787">
    <property type="entry name" value="Nucleotide_cyclase"/>
</dbReference>
<feature type="binding site" evidence="14">
    <location>
        <position position="754"/>
    </location>
    <ligand>
        <name>ATP</name>
        <dbReference type="ChEBI" id="CHEBI:30616"/>
    </ligand>
</feature>
<dbReference type="GO" id="GO:0140326">
    <property type="term" value="F:ATPase-coupled intramembrane lipid transporter activity"/>
    <property type="evidence" value="ECO:0007669"/>
    <property type="project" value="UniProtKB-EC"/>
</dbReference>
<name>A0A7J6M503_PERCH</name>
<dbReference type="Pfam" id="PF16212">
    <property type="entry name" value="PhoLip_ATPase_C"/>
    <property type="match status" value="1"/>
</dbReference>
<feature type="binding site" evidence="14">
    <location>
        <position position="588"/>
    </location>
    <ligand>
        <name>ATP</name>
        <dbReference type="ChEBI" id="CHEBI:30616"/>
    </ligand>
</feature>
<gene>
    <name evidence="19" type="ORF">FOL47_004044</name>
</gene>
<dbReference type="SUPFAM" id="SSF81665">
    <property type="entry name" value="Calcium ATPase, transmembrane domain M"/>
    <property type="match status" value="1"/>
</dbReference>
<evidence type="ECO:0000256" key="1">
    <source>
        <dbReference type="ARBA" id="ARBA00004141"/>
    </source>
</evidence>
<feature type="transmembrane region" description="Helical" evidence="17">
    <location>
        <begin position="478"/>
        <end position="499"/>
    </location>
</feature>
<dbReference type="InterPro" id="IPR044492">
    <property type="entry name" value="P_typ_ATPase_HD_dom"/>
</dbReference>
<feature type="domain" description="Guanylate cyclase" evidence="18">
    <location>
        <begin position="1722"/>
        <end position="1867"/>
    </location>
</feature>
<evidence type="ECO:0000256" key="3">
    <source>
        <dbReference type="ARBA" id="ARBA00012189"/>
    </source>
</evidence>
<dbReference type="GO" id="GO:0005524">
    <property type="term" value="F:ATP binding"/>
    <property type="evidence" value="ECO:0007669"/>
    <property type="project" value="UniProtKB-KW"/>
</dbReference>
<evidence type="ECO:0000256" key="11">
    <source>
        <dbReference type="ARBA" id="ARBA00023136"/>
    </source>
</evidence>
<dbReference type="InterPro" id="IPR001054">
    <property type="entry name" value="A/G_cyclase"/>
</dbReference>
<keyword evidence="7 14" id="KW-0067">ATP-binding</keyword>
<dbReference type="Gene3D" id="3.30.70.1230">
    <property type="entry name" value="Nucleotide cyclase"/>
    <property type="match status" value="2"/>
</dbReference>
<evidence type="ECO:0000256" key="16">
    <source>
        <dbReference type="SAM" id="MobiDB-lite"/>
    </source>
</evidence>
<protein>
    <recommendedName>
        <fullName evidence="3">P-type phospholipid transporter</fullName>
        <ecNumber evidence="3">7.6.2.1</ecNumber>
    </recommendedName>
</protein>
<feature type="transmembrane region" description="Helical" evidence="17">
    <location>
        <begin position="2247"/>
        <end position="2265"/>
    </location>
</feature>
<dbReference type="GO" id="GO:0035556">
    <property type="term" value="P:intracellular signal transduction"/>
    <property type="evidence" value="ECO:0007669"/>
    <property type="project" value="InterPro"/>
</dbReference>
<dbReference type="GO" id="GO:0009190">
    <property type="term" value="P:cyclic nucleotide biosynthetic process"/>
    <property type="evidence" value="ECO:0007669"/>
    <property type="project" value="InterPro"/>
</dbReference>
<dbReference type="PROSITE" id="PS00154">
    <property type="entry name" value="ATPASE_E1_E2"/>
    <property type="match status" value="1"/>
</dbReference>
<evidence type="ECO:0000313" key="19">
    <source>
        <dbReference type="EMBL" id="KAF4666545.1"/>
    </source>
</evidence>
<organism evidence="19 20">
    <name type="scientific">Perkinsus chesapeaki</name>
    <name type="common">Clam parasite</name>
    <name type="synonym">Perkinsus andrewsi</name>
    <dbReference type="NCBI Taxonomy" id="330153"/>
    <lineage>
        <taxon>Eukaryota</taxon>
        <taxon>Sar</taxon>
        <taxon>Alveolata</taxon>
        <taxon>Perkinsozoa</taxon>
        <taxon>Perkinsea</taxon>
        <taxon>Perkinsida</taxon>
        <taxon>Perkinsidae</taxon>
        <taxon>Perkinsus</taxon>
    </lineage>
</organism>
<feature type="binding site" evidence="14">
    <location>
        <position position="1021"/>
    </location>
    <ligand>
        <name>ATP</name>
        <dbReference type="ChEBI" id="CHEBI:30616"/>
    </ligand>
</feature>
<dbReference type="InterPro" id="IPR023298">
    <property type="entry name" value="ATPase_P-typ_TM_dom_sf"/>
</dbReference>
<dbReference type="EC" id="7.6.2.1" evidence="3"/>
<feature type="region of interest" description="Disordered" evidence="16">
    <location>
        <begin position="1987"/>
        <end position="2010"/>
    </location>
</feature>
<dbReference type="PROSITE" id="PS50125">
    <property type="entry name" value="GUANYLATE_CYCLASE_2"/>
    <property type="match status" value="2"/>
</dbReference>
<evidence type="ECO:0000256" key="10">
    <source>
        <dbReference type="ARBA" id="ARBA00022989"/>
    </source>
</evidence>
<dbReference type="InterPro" id="IPR001757">
    <property type="entry name" value="P_typ_ATPase"/>
</dbReference>
<sequence>MSTSPDDHSPFAGVFPDQSLARSGSEPSRARRLQHRATAGSFTPQVAAVNERLRPRLQTQSTRGLARAKEIAREVIPNFLRGRSSSSSQVTPFDFSEDDFPSDFSDIANGDYSLRNSIQPSSSSSNESIQLSFRPYVSDAPAEFHVQNNRTLSELTASDPDATVAEELGLFCLTSAQHRTDFHNRISSTKYHLWSFVPVNLWEQFHRVANVWFLLVGICQMLPFDLSPTSKWATIAPLVLVLGVTMAKDGIEDYRRYRNDTKVNKRLCRVVVKATDDDGQDIGGLELMPWENVTAGSIVYLSRGEPVPADILLVASSNSDGVVYVETSQLDGESALKVKQALPEARRMFRSLPLVSECVGSMTCDAPNGFINEFNGLFRLDGGLREPASAQNLVLRGSTVSNIKWCCGVVVYVGRDTKIAMNMTANPPMKRSRVEQQINSARPSSGRRSYDRDERGLRTSTPREQLNLKVLRAGLRRAYLVFVCGLMFTLSLALMMAFACTSETREEFESFVGLDGDKVSLGRQFLTFLILFNNMIPISLYVTVDIVRSIQAYLTQRDVHLRRGDQSVIVSASNLNDDLGRVDYVLADKTGTLTENCMLFRMCSVGGTQFGNTDSMIDSRAITSLTSSLKTSLTFSAAEKSCMRDEALLDLLGVPVIVTQDHAFAHVFMLTCALCNTVIAEPSTDSPFGIRFQGASPDEEALVEMAASFGYILVDRGNNFITLRVSRRLVSRHDSEIDRQWSETVFKVIGINEFTSDRKRMSVLVQPLQVVEAENGDTTYVPESEGSLLLVKGADDVILGLRRKSDDEAPFAELCGVTVEDVADTTVLHIEDFASMGHRTLMIAARHLSVDETTEYLESAKEARHSITNRANRLARIAEKFERDLIVIGATAVEDKVQGGVLATVSRLLSAGVKVWMLTGDRYETALNIARSTGIFPEEPRLLNLSHQPECTSSEATPDDIVDAKRSEFQKFMHGEISDEVAKSPCIVLDGPVLVYFATSRRNLATLANILIRAERVVACRTSPAQKALLAQLVKKTGSCTILTIGDGANDVPMLKIADIGVGIIGSEGMQAVRASDYSLATFYHLGELLLVHGRDCYNRISLVILYSFFKNIYLILPNVYFAMSNAYTGTSLYESWILMSYNVLWTSMPIILLGATDITLPRWLCLHCPLVYIEGRRSISFNARKFIAWMVRAAFYAGFTYFAASVSMRYSFSLTSNGKVVGYAYIGTLVYYSVIIVANVTLLVFCNQTTAAFLLCCILSVVAFAPLLSVYIYVRRPMVDASNLAQLLATGYALTWILLLFSLGVGVVSGMASRSCIFCWIPATPVVKLQRWLATVPHAWTRRGVAHIVQEFKERYHQATSSPANSGASSLDVVARAQSDDDDEYLFSWTRRIPVRKIVSNTLRFRRTVLRRSRFVSEGSLTTNEIAAQQTMMQVNPRTLEFKNLATESRFVIHAHTEAVKQMQAFIRCIILPVFVLWLLQDLVQDSLTIGRLAVQLFILISGGIIYRATKTYFYCRHYTGITIFTALVPILIFYIRRSVTEMDDAHMVPCIPFLIFIVIRIPFPKALAISSVHCIFFICLHLLRRVNIHRGDGIEIIYSRSCGVDLNSFCQLMDYLPMVLGLTAISATIGYQTELDLRSHYLVSMNSSLEQARSKEVLNNMLPTFVVKSIIENNQDIVPLPEPKSRPQLTRSRRTALGDNSKSGSVLEIGTFARHCGDATVLFCDIAGFPQLVAVLDPKQLITMMHTLFSSIDRLVFIHALTKLETVSESYVVCSGLNPDTNASEKEVSTDAFRAVLLGLDILENTAYTNVLGGPAVDGVSEETSIALVMKIGIHTGPVISGVVGSKRPQFCIFGDTINTASRMKSTANPGRVHISANTRELLELSSSLHFNQRATSVKGKGMMITYDVTRVIGSPHSMDAGVMSPRASARARASGDTAEKTGRVEPFRRPSQASTGASSIRSFSAPVKNLVTVLKRFSVERDRTEGLSGSADNLAPAPPSQHKLRGGVPMGLDKSRDLMQAVETLRRHSGNQGIIKESSVGQTKLDWDKVNVVTLEFRHAADESTFRAQRLRGFIASTRSKTLLLILLITYLVHTIELAAVSQQPPVLLPRVLGTRLVLSALLLVLYALYTARGIVPASILRLATVGVYVLGTGVTMAWVFLFLDENEPTNPHSSASANSQLPPDASYHLVTSCLELSVWITIINFNAGMLFKHLFFTNILVLTTVMTLWNYGDRIDPDVTLRVSFFLLPFGLVNLLMARMMESWERRIYLADIALHRWQKRAQRLLSEFMPPSALEDYLADKHTASLFKNMTIMFADICNYTAFATHEPAERVVSLLTDLFSRFDHLSDSYGIYKVQSADHMVAFARAMIEALLTVRTEMAAPNLEMRIGLHIGKFVGGVIATTKINYDIFGVDVMIANQVEAAGLPGKIVASSSLRGYLTHHFPGKHRFRFHKAIEILVPDDSNKSLALSSQQGVVCKQLKLYEISDKKLPSGLFETVM</sequence>
<evidence type="ECO:0000256" key="2">
    <source>
        <dbReference type="ARBA" id="ARBA00008109"/>
    </source>
</evidence>
<dbReference type="GO" id="GO:0000287">
    <property type="term" value="F:magnesium ion binding"/>
    <property type="evidence" value="ECO:0007669"/>
    <property type="project" value="InterPro"/>
</dbReference>
<comment type="similarity">
    <text evidence="2">Belongs to the cation transport ATPase (P-type) (TC 3.A.3) family. Type IV subfamily.</text>
</comment>
<feature type="binding site" evidence="14">
    <location>
        <position position="792"/>
    </location>
    <ligand>
        <name>ATP</name>
        <dbReference type="ChEBI" id="CHEBI:30616"/>
    </ligand>
</feature>
<dbReference type="NCBIfam" id="TIGR01494">
    <property type="entry name" value="ATPase_P-type"/>
    <property type="match status" value="1"/>
</dbReference>
<evidence type="ECO:0000256" key="6">
    <source>
        <dbReference type="ARBA" id="ARBA00022741"/>
    </source>
</evidence>
<evidence type="ECO:0000256" key="7">
    <source>
        <dbReference type="ARBA" id="ARBA00022840"/>
    </source>
</evidence>
<dbReference type="Gene3D" id="3.40.1110.10">
    <property type="entry name" value="Calcium-transporting ATPase, cytoplasmic domain N"/>
    <property type="match status" value="1"/>
</dbReference>
<evidence type="ECO:0000256" key="13">
    <source>
        <dbReference type="PIRSR" id="PIRSR606539-1"/>
    </source>
</evidence>
<evidence type="ECO:0000313" key="20">
    <source>
        <dbReference type="Proteomes" id="UP000591131"/>
    </source>
</evidence>
<dbReference type="OrthoDB" id="354346at2759"/>
<feature type="transmembrane region" description="Helical" evidence="17">
    <location>
        <begin position="1144"/>
        <end position="1166"/>
    </location>
</feature>
<evidence type="ECO:0000259" key="18">
    <source>
        <dbReference type="PROSITE" id="PS50125"/>
    </source>
</evidence>
<feature type="binding site" evidence="14">
    <location>
        <position position="1051"/>
    </location>
    <ligand>
        <name>ATP</name>
        <dbReference type="ChEBI" id="CHEBI:30616"/>
    </ligand>
</feature>
<dbReference type="InterPro" id="IPR018303">
    <property type="entry name" value="ATPase_P-typ_P_site"/>
</dbReference>
<dbReference type="PANTHER" id="PTHR24092">
    <property type="entry name" value="PROBABLE PHOSPHOLIPID-TRANSPORTING ATPASE"/>
    <property type="match status" value="1"/>
</dbReference>
<keyword evidence="10 17" id="KW-1133">Transmembrane helix</keyword>
<dbReference type="GO" id="GO:0045332">
    <property type="term" value="P:phospholipid translocation"/>
    <property type="evidence" value="ECO:0007669"/>
    <property type="project" value="TreeGrafter"/>
</dbReference>
<dbReference type="SFLD" id="SFLDG00002">
    <property type="entry name" value="C1.7:_P-type_atpase_like"/>
    <property type="match status" value="1"/>
</dbReference>
<dbReference type="PRINTS" id="PR00119">
    <property type="entry name" value="CATATPASE"/>
</dbReference>
<feature type="binding site" evidence="14">
    <location>
        <position position="1027"/>
    </location>
    <ligand>
        <name>ATP</name>
        <dbReference type="ChEBI" id="CHEBI:30616"/>
    </ligand>
</feature>
<feature type="active site" description="4-aspartylphosphate intermediate" evidence="13">
    <location>
        <position position="588"/>
    </location>
</feature>
<dbReference type="SUPFAM" id="SSF81653">
    <property type="entry name" value="Calcium ATPase, transduction domain A"/>
    <property type="match status" value="1"/>
</dbReference>
<feature type="binding site" evidence="14">
    <location>
        <position position="839"/>
    </location>
    <ligand>
        <name>ATP</name>
        <dbReference type="ChEBI" id="CHEBI:30616"/>
    </ligand>
</feature>
<dbReference type="SFLD" id="SFLDS00003">
    <property type="entry name" value="Haloacid_Dehalogenase"/>
    <property type="match status" value="1"/>
</dbReference>
<evidence type="ECO:0000256" key="12">
    <source>
        <dbReference type="ARBA" id="ARBA00034036"/>
    </source>
</evidence>
<reference evidence="19 20" key="1">
    <citation type="submission" date="2020-04" db="EMBL/GenBank/DDBJ databases">
        <title>Perkinsus chesapeaki whole genome sequence.</title>
        <authorList>
            <person name="Bogema D.R."/>
        </authorList>
    </citation>
    <scope>NUCLEOTIDE SEQUENCE [LARGE SCALE GENOMIC DNA]</scope>
    <source>
        <strain evidence="19">ATCC PRA-425</strain>
    </source>
</reference>
<feature type="region of interest" description="Disordered" evidence="16">
    <location>
        <begin position="1"/>
        <end position="65"/>
    </location>
</feature>
<feature type="transmembrane region" description="Helical" evidence="17">
    <location>
        <begin position="525"/>
        <end position="547"/>
    </location>
</feature>
<feature type="binding site" evidence="14">
    <location>
        <position position="589"/>
    </location>
    <ligand>
        <name>ATP</name>
        <dbReference type="ChEBI" id="CHEBI:30616"/>
    </ligand>
</feature>
<evidence type="ECO:0000256" key="17">
    <source>
        <dbReference type="SAM" id="Phobius"/>
    </source>
</evidence>
<dbReference type="InterPro" id="IPR036412">
    <property type="entry name" value="HAD-like_sf"/>
</dbReference>
<dbReference type="EMBL" id="JAAPAO010000232">
    <property type="protein sequence ID" value="KAF4666545.1"/>
    <property type="molecule type" value="Genomic_DNA"/>
</dbReference>
<dbReference type="InterPro" id="IPR032630">
    <property type="entry name" value="P_typ_ATPase_c"/>
</dbReference>
<feature type="transmembrane region" description="Helical" evidence="17">
    <location>
        <begin position="1253"/>
        <end position="1275"/>
    </location>
</feature>
<feature type="region of interest" description="Disordered" evidence="16">
    <location>
        <begin position="426"/>
        <end position="458"/>
    </location>
</feature>
<feature type="binding site" evidence="14">
    <location>
        <position position="920"/>
    </location>
    <ligand>
        <name>ATP</name>
        <dbReference type="ChEBI" id="CHEBI:30616"/>
    </ligand>
</feature>
<feature type="transmembrane region" description="Helical" evidence="17">
    <location>
        <begin position="2116"/>
        <end position="2134"/>
    </location>
</feature>
<dbReference type="Pfam" id="PF13246">
    <property type="entry name" value="Cation_ATPase"/>
    <property type="match status" value="1"/>
</dbReference>
<feature type="transmembrane region" description="Helical" evidence="17">
    <location>
        <begin position="2085"/>
        <end position="2104"/>
    </location>
</feature>
<dbReference type="Pfam" id="PF00211">
    <property type="entry name" value="Guanylate_cyc"/>
    <property type="match status" value="2"/>
</dbReference>
<dbReference type="SMART" id="SM00044">
    <property type="entry name" value="CYCc"/>
    <property type="match status" value="2"/>
</dbReference>
<keyword evidence="8 15" id="KW-0460">Magnesium</keyword>
<feature type="compositionally biased region" description="Basic and acidic residues" evidence="16">
    <location>
        <begin position="1940"/>
        <end position="1951"/>
    </location>
</feature>
<keyword evidence="20" id="KW-1185">Reference proteome</keyword>
<feature type="transmembrane region" description="Helical" evidence="17">
    <location>
        <begin position="1187"/>
        <end position="1205"/>
    </location>
</feature>
<feature type="transmembrane region" description="Helical" evidence="17">
    <location>
        <begin position="1287"/>
        <end position="1309"/>
    </location>
</feature>
<evidence type="ECO:0000256" key="8">
    <source>
        <dbReference type="ARBA" id="ARBA00022842"/>
    </source>
</evidence>
<feature type="transmembrane region" description="Helical" evidence="17">
    <location>
        <begin position="2146"/>
        <end position="2167"/>
    </location>
</feature>
<feature type="binding site" evidence="14">
    <location>
        <position position="590"/>
    </location>
    <ligand>
        <name>ATP</name>
        <dbReference type="ChEBI" id="CHEBI:30616"/>
    </ligand>
</feature>
<dbReference type="GO" id="GO:0016887">
    <property type="term" value="F:ATP hydrolysis activity"/>
    <property type="evidence" value="ECO:0007669"/>
    <property type="project" value="InterPro"/>
</dbReference>
<feature type="transmembrane region" description="Helical" evidence="17">
    <location>
        <begin position="1520"/>
        <end position="1537"/>
    </location>
</feature>